<evidence type="ECO:0000256" key="3">
    <source>
        <dbReference type="ARBA" id="ARBA00022729"/>
    </source>
</evidence>
<keyword evidence="9" id="KW-1185">Reference proteome</keyword>
<dbReference type="Proteomes" id="UP000807716">
    <property type="component" value="Unassembled WGS sequence"/>
</dbReference>
<dbReference type="GO" id="GO:0046872">
    <property type="term" value="F:metal ion binding"/>
    <property type="evidence" value="ECO:0007669"/>
    <property type="project" value="UniProtKB-KW"/>
</dbReference>
<proteinExistence type="predicted"/>
<evidence type="ECO:0000256" key="2">
    <source>
        <dbReference type="ARBA" id="ARBA00022723"/>
    </source>
</evidence>
<evidence type="ECO:0000313" key="8">
    <source>
        <dbReference type="EMBL" id="KAG0262800.1"/>
    </source>
</evidence>
<feature type="signal peptide" evidence="6">
    <location>
        <begin position="1"/>
        <end position="22"/>
    </location>
</feature>
<dbReference type="GO" id="GO:0016810">
    <property type="term" value="F:hydrolase activity, acting on carbon-nitrogen (but not peptide) bonds"/>
    <property type="evidence" value="ECO:0007669"/>
    <property type="project" value="InterPro"/>
</dbReference>
<dbReference type="PANTHER" id="PTHR46471:SF2">
    <property type="entry name" value="CHITIN DEACETYLASE-RELATED"/>
    <property type="match status" value="1"/>
</dbReference>
<dbReference type="SUPFAM" id="SSF88713">
    <property type="entry name" value="Glycoside hydrolase/deacetylase"/>
    <property type="match status" value="1"/>
</dbReference>
<evidence type="ECO:0000256" key="1">
    <source>
        <dbReference type="ARBA" id="ARBA00001941"/>
    </source>
</evidence>
<feature type="domain" description="NodB homology" evidence="7">
    <location>
        <begin position="55"/>
        <end position="243"/>
    </location>
</feature>
<dbReference type="Pfam" id="PF01522">
    <property type="entry name" value="Polysacc_deac_1"/>
    <property type="match status" value="1"/>
</dbReference>
<dbReference type="InterPro" id="IPR011330">
    <property type="entry name" value="Glyco_hydro/deAcase_b/a-brl"/>
</dbReference>
<dbReference type="AlphaFoldDB" id="A0A9P6QBQ8"/>
<evidence type="ECO:0000313" key="9">
    <source>
        <dbReference type="Proteomes" id="UP000807716"/>
    </source>
</evidence>
<dbReference type="InterPro" id="IPR002509">
    <property type="entry name" value="NODB_dom"/>
</dbReference>
<accession>A0A9P6QBQ8</accession>
<gene>
    <name evidence="8" type="primary">CDA2_5</name>
    <name evidence="8" type="ORF">DFQ27_002113</name>
</gene>
<dbReference type="PANTHER" id="PTHR46471">
    <property type="entry name" value="CHITIN DEACETYLASE"/>
    <property type="match status" value="1"/>
</dbReference>
<evidence type="ECO:0000256" key="5">
    <source>
        <dbReference type="ARBA" id="ARBA00023277"/>
    </source>
</evidence>
<name>A0A9P6QBQ8_9FUNG</name>
<dbReference type="OrthoDB" id="407355at2759"/>
<comment type="cofactor">
    <cofactor evidence="1">
        <name>Co(2+)</name>
        <dbReference type="ChEBI" id="CHEBI:48828"/>
    </cofactor>
</comment>
<evidence type="ECO:0000259" key="7">
    <source>
        <dbReference type="PROSITE" id="PS51677"/>
    </source>
</evidence>
<evidence type="ECO:0000256" key="6">
    <source>
        <dbReference type="SAM" id="SignalP"/>
    </source>
</evidence>
<protein>
    <submittedName>
        <fullName evidence="8">Chitin deacetylase</fullName>
    </submittedName>
</protein>
<evidence type="ECO:0000256" key="4">
    <source>
        <dbReference type="ARBA" id="ARBA00022801"/>
    </source>
</evidence>
<feature type="chain" id="PRO_5040507582" evidence="6">
    <location>
        <begin position="23"/>
        <end position="258"/>
    </location>
</feature>
<keyword evidence="3 6" id="KW-0732">Signal</keyword>
<dbReference type="EMBL" id="JAAAJB010000177">
    <property type="protein sequence ID" value="KAG0262800.1"/>
    <property type="molecule type" value="Genomic_DNA"/>
</dbReference>
<keyword evidence="2" id="KW-0479">Metal-binding</keyword>
<dbReference type="PROSITE" id="PS51677">
    <property type="entry name" value="NODB"/>
    <property type="match status" value="1"/>
</dbReference>
<dbReference type="Gene3D" id="3.20.20.370">
    <property type="entry name" value="Glycoside hydrolase/deacetylase"/>
    <property type="match status" value="1"/>
</dbReference>
<dbReference type="GO" id="GO:0005975">
    <property type="term" value="P:carbohydrate metabolic process"/>
    <property type="evidence" value="ECO:0007669"/>
    <property type="project" value="InterPro"/>
</dbReference>
<reference evidence="8" key="1">
    <citation type="journal article" date="2020" name="Fungal Divers.">
        <title>Resolving the Mortierellaceae phylogeny through synthesis of multi-gene phylogenetics and phylogenomics.</title>
        <authorList>
            <person name="Vandepol N."/>
            <person name="Liber J."/>
            <person name="Desiro A."/>
            <person name="Na H."/>
            <person name="Kennedy M."/>
            <person name="Barry K."/>
            <person name="Grigoriev I.V."/>
            <person name="Miller A.N."/>
            <person name="O'Donnell K."/>
            <person name="Stajich J.E."/>
            <person name="Bonito G."/>
        </authorList>
    </citation>
    <scope>NUCLEOTIDE SEQUENCE</scope>
    <source>
        <strain evidence="8">BC1065</strain>
    </source>
</reference>
<organism evidence="8 9">
    <name type="scientific">Actinomortierella ambigua</name>
    <dbReference type="NCBI Taxonomy" id="1343610"/>
    <lineage>
        <taxon>Eukaryota</taxon>
        <taxon>Fungi</taxon>
        <taxon>Fungi incertae sedis</taxon>
        <taxon>Mucoromycota</taxon>
        <taxon>Mortierellomycotina</taxon>
        <taxon>Mortierellomycetes</taxon>
        <taxon>Mortierellales</taxon>
        <taxon>Mortierellaceae</taxon>
        <taxon>Actinomortierella</taxon>
    </lineage>
</organism>
<comment type="caution">
    <text evidence="8">The sequence shown here is derived from an EMBL/GenBank/DDBJ whole genome shotgun (WGS) entry which is preliminary data.</text>
</comment>
<sequence length="258" mass="28047">MVRTFTATLLAVAISLCSTALAAPVPTPNSEVRETLANINKRSAATIVRACTQPNTFAVTFDDGPSPATADLLDFLKQKGIKVTFFVNGLNSYLITDPEIAPIVQRAHAEGHQIASHTWAHADLSAPGVDIASQMTMLDDTLQQLINVRPVYMRPPYGNTNSAALQWLGDHGYIVVNWNVDTNDWRHPTDYAASMQAYDTALRQVGAKSKTFISLQHDAEEGTARVLGKLAINYILSKGFSVVPVGTCLGDTTGWYRQ</sequence>
<keyword evidence="5" id="KW-0119">Carbohydrate metabolism</keyword>
<keyword evidence="4" id="KW-0378">Hydrolase</keyword>